<dbReference type="InterPro" id="IPR015267">
    <property type="entry name" value="PPP4R2"/>
</dbReference>
<dbReference type="GO" id="GO:0005634">
    <property type="term" value="C:nucleus"/>
    <property type="evidence" value="ECO:0007669"/>
    <property type="project" value="TreeGrafter"/>
</dbReference>
<dbReference type="Pfam" id="PF09184">
    <property type="entry name" value="PPP4R2"/>
    <property type="match status" value="1"/>
</dbReference>
<feature type="compositionally biased region" description="Basic and acidic residues" evidence="2">
    <location>
        <begin position="230"/>
        <end position="246"/>
    </location>
</feature>
<feature type="non-terminal residue" evidence="3">
    <location>
        <position position="1"/>
    </location>
</feature>
<dbReference type="OrthoDB" id="341898at2759"/>
<reference evidence="3" key="1">
    <citation type="submission" date="2020-11" db="EMBL/GenBank/DDBJ databases">
        <authorList>
            <person name="Tran Van P."/>
        </authorList>
    </citation>
    <scope>NUCLEOTIDE SEQUENCE</scope>
</reference>
<dbReference type="AlphaFoldDB" id="A0A7R8ZVJ7"/>
<dbReference type="Gene3D" id="1.20.5.170">
    <property type="match status" value="1"/>
</dbReference>
<name>A0A7R8ZVJ7_9CRUS</name>
<dbReference type="EMBL" id="OB666030">
    <property type="protein sequence ID" value="CAD7233317.1"/>
    <property type="molecule type" value="Genomic_DNA"/>
</dbReference>
<evidence type="ECO:0000256" key="1">
    <source>
        <dbReference type="ARBA" id="ARBA00009207"/>
    </source>
</evidence>
<feature type="compositionally biased region" description="Polar residues" evidence="2">
    <location>
        <begin position="216"/>
        <end position="229"/>
    </location>
</feature>
<proteinExistence type="inferred from homology"/>
<accession>A0A7R8ZVJ7</accession>
<dbReference type="PANTHER" id="PTHR16487">
    <property type="entry name" value="PPP4R2-RELATED PROTEIN"/>
    <property type="match status" value="1"/>
</dbReference>
<feature type="compositionally biased region" description="Basic and acidic residues" evidence="2">
    <location>
        <begin position="358"/>
        <end position="368"/>
    </location>
</feature>
<dbReference type="GO" id="GO:0005737">
    <property type="term" value="C:cytoplasm"/>
    <property type="evidence" value="ECO:0007669"/>
    <property type="project" value="TreeGrafter"/>
</dbReference>
<feature type="compositionally biased region" description="Basic and acidic residues" evidence="2">
    <location>
        <begin position="341"/>
        <end position="350"/>
    </location>
</feature>
<feature type="compositionally biased region" description="Basic and acidic residues" evidence="2">
    <location>
        <begin position="382"/>
        <end position="393"/>
    </location>
</feature>
<evidence type="ECO:0000256" key="2">
    <source>
        <dbReference type="SAM" id="MobiDB-lite"/>
    </source>
</evidence>
<dbReference type="GO" id="GO:0019888">
    <property type="term" value="F:protein phosphatase regulator activity"/>
    <property type="evidence" value="ECO:0007669"/>
    <property type="project" value="InterPro"/>
</dbReference>
<feature type="region of interest" description="Disordered" evidence="2">
    <location>
        <begin position="485"/>
        <end position="549"/>
    </location>
</feature>
<protein>
    <submittedName>
        <fullName evidence="3">Uncharacterized protein</fullName>
    </submittedName>
</protein>
<dbReference type="GO" id="GO:0030289">
    <property type="term" value="C:protein phosphatase 4 complex"/>
    <property type="evidence" value="ECO:0007669"/>
    <property type="project" value="InterPro"/>
</dbReference>
<feature type="region of interest" description="Disordered" evidence="2">
    <location>
        <begin position="273"/>
        <end position="393"/>
    </location>
</feature>
<feature type="compositionally biased region" description="Basic and acidic residues" evidence="2">
    <location>
        <begin position="504"/>
        <end position="549"/>
    </location>
</feature>
<dbReference type="PANTHER" id="PTHR16487:SF0">
    <property type="entry name" value="PROTEIN PHOSPHATASE 4 REGULATORY SUBUNIT 2-RELATED"/>
    <property type="match status" value="1"/>
</dbReference>
<organism evidence="3">
    <name type="scientific">Cyprideis torosa</name>
    <dbReference type="NCBI Taxonomy" id="163714"/>
    <lineage>
        <taxon>Eukaryota</taxon>
        <taxon>Metazoa</taxon>
        <taxon>Ecdysozoa</taxon>
        <taxon>Arthropoda</taxon>
        <taxon>Crustacea</taxon>
        <taxon>Oligostraca</taxon>
        <taxon>Ostracoda</taxon>
        <taxon>Podocopa</taxon>
        <taxon>Podocopida</taxon>
        <taxon>Cytherocopina</taxon>
        <taxon>Cytheroidea</taxon>
        <taxon>Cytherideidae</taxon>
        <taxon>Cyprideis</taxon>
    </lineage>
</organism>
<feature type="region of interest" description="Disordered" evidence="2">
    <location>
        <begin position="214"/>
        <end position="246"/>
    </location>
</feature>
<comment type="similarity">
    <text evidence="1">Belongs to the PPP4R2 family.</text>
</comment>
<evidence type="ECO:0000313" key="3">
    <source>
        <dbReference type="EMBL" id="CAD7233317.1"/>
    </source>
</evidence>
<gene>
    <name evidence="3" type="ORF">CTOB1V02_LOCUS11140</name>
</gene>
<sequence length="549" mass="59259">MAADSTLESAERVLQQLEAFDKESQAQISPVLENYLSYVASTGDYVFPWIKVKGLVHAKIERVLEDFCRMCPPDSIDEVPNAPPFSFEESKEFIMDSLSRFVVAAPFTIQRLCELLTQPNRQYSRLDKFMRALEKNVIVNTTIQPGKPRPRSPPTKEATERDINDSSTSSGRSTPLLLNGDVTSANGDSAGTGAGAGPAGAGVGFGHGGSGDAAVSGSNAVNGTLSPDSTTRDNNQKPLMHDHDGIDSTVLSLSPIDSLEKAVALVQGTLGSVTTDQQQAKQEPPSVDDASTSEPGEKKQVTEAVDCTSAEEATFAAEASLSKPEAVQVKKESVSSPSSEDATHAEKAKTDLSNATELKQDAKQKISADVDEQNVSVEDGDEKPTAEDQLKVERKVEGVGQKVEGVDRKVEGIDQKVEGVDQKVEGVDRKVEGVDRKVEGVDRKVEGIDRKVEGVDRKVAVEKVDEKVLVQRVDVEVPIVKVEQLTVESGETEKVPESVSGESSTRKRDSSVRVEEEPAKEEPPAKKPKTDDDLTPEISDHRKDDDEKQ</sequence>
<feature type="region of interest" description="Disordered" evidence="2">
    <location>
        <begin position="140"/>
        <end position="193"/>
    </location>
</feature>
<feature type="compositionally biased region" description="Low complexity" evidence="2">
    <location>
        <begin position="308"/>
        <end position="320"/>
    </location>
</feature>